<dbReference type="InterPro" id="IPR005135">
    <property type="entry name" value="Endo/exonuclease/phosphatase"/>
</dbReference>
<feature type="domain" description="Endonuclease/exonuclease/phosphatase" evidence="2">
    <location>
        <begin position="89"/>
        <end position="471"/>
    </location>
</feature>
<dbReference type="AlphaFoldDB" id="A0A1B6GA77"/>
<dbReference type="GO" id="GO:0000175">
    <property type="term" value="F:3'-5'-RNA exonuclease activity"/>
    <property type="evidence" value="ECO:0007669"/>
    <property type="project" value="TreeGrafter"/>
</dbReference>
<accession>A0A1B6GA77</accession>
<name>A0A1B6GA77_9HEMI</name>
<feature type="non-terminal residue" evidence="3">
    <location>
        <position position="1"/>
    </location>
</feature>
<evidence type="ECO:0000256" key="1">
    <source>
        <dbReference type="SAM" id="MobiDB-lite"/>
    </source>
</evidence>
<dbReference type="InterPro" id="IPR050410">
    <property type="entry name" value="CCR4/nocturin_mRNA_transcr"/>
</dbReference>
<dbReference type="EMBL" id="GECZ01010433">
    <property type="protein sequence ID" value="JAS59336.1"/>
    <property type="molecule type" value="Transcribed_RNA"/>
</dbReference>
<dbReference type="SUPFAM" id="SSF56219">
    <property type="entry name" value="DNase I-like"/>
    <property type="match status" value="1"/>
</dbReference>
<dbReference type="Gene3D" id="3.60.10.10">
    <property type="entry name" value="Endonuclease/exonuclease/phosphatase"/>
    <property type="match status" value="1"/>
</dbReference>
<dbReference type="PANTHER" id="PTHR12121">
    <property type="entry name" value="CARBON CATABOLITE REPRESSOR PROTEIN 4"/>
    <property type="match status" value="1"/>
</dbReference>
<protein>
    <recommendedName>
        <fullName evidence="2">Endonuclease/exonuclease/phosphatase domain-containing protein</fullName>
    </recommendedName>
</protein>
<sequence>LFEENHLSSRHRCSHSRHVSELSRTCKSAMDQNNETEEFEYSNWAKYLARFEEYTRQGLFVPLLGHQHYGCAVHSCCDLLIPFLRFKIMSYNILAQAYLEKIRHHSYYYKQCPARCLEWDYRRSILQSEILAESPDIICLQEVDADEKVREELFCPFKKQGYSVLYVERGKDMPDGCAILFRDSIFQLEEFSPVYYQCSDVKLMDYPNVGMVVKLGLKRFPGFCVVVANTHLLRNPHRVDVKLCQLMVLLAELERVASFDTDKYHPVILTGDLNVFENSCLIYLLRNGHVESLKRNLMISPRETVAVPNGILRKYFNIPCSCKFHKFAARSQQPKDTKKIEDLEDRLKNLKTRPKNRLLSNGKSNSPSTSLSSPKNQSDQGKKMKWIPPLDETCRWCSSHPFNFKDVYQFAFKACGGLADWDEKRKNVRDYIFYSGDPEQLRLVSRLRYPSLLDHKYFFPYLPNRSCGSDHLPLTASFMYLIH</sequence>
<feature type="region of interest" description="Disordered" evidence="1">
    <location>
        <begin position="354"/>
        <end position="384"/>
    </location>
</feature>
<proteinExistence type="predicted"/>
<reference evidence="3" key="1">
    <citation type="submission" date="2015-11" db="EMBL/GenBank/DDBJ databases">
        <title>De novo transcriptome assembly of four potential Pierce s Disease insect vectors from Arizona vineyards.</title>
        <authorList>
            <person name="Tassone E.E."/>
        </authorList>
    </citation>
    <scope>NUCLEOTIDE SEQUENCE</scope>
</reference>
<gene>
    <name evidence="3" type="ORF">g.14088</name>
</gene>
<organism evidence="3">
    <name type="scientific">Cuerna arida</name>
    <dbReference type="NCBI Taxonomy" id="1464854"/>
    <lineage>
        <taxon>Eukaryota</taxon>
        <taxon>Metazoa</taxon>
        <taxon>Ecdysozoa</taxon>
        <taxon>Arthropoda</taxon>
        <taxon>Hexapoda</taxon>
        <taxon>Insecta</taxon>
        <taxon>Pterygota</taxon>
        <taxon>Neoptera</taxon>
        <taxon>Paraneoptera</taxon>
        <taxon>Hemiptera</taxon>
        <taxon>Auchenorrhyncha</taxon>
        <taxon>Membracoidea</taxon>
        <taxon>Cicadellidae</taxon>
        <taxon>Cicadellinae</taxon>
        <taxon>Proconiini</taxon>
        <taxon>Cuerna</taxon>
    </lineage>
</organism>
<dbReference type="PANTHER" id="PTHR12121:SF34">
    <property type="entry name" value="PROTEIN ANGEL"/>
    <property type="match status" value="1"/>
</dbReference>
<evidence type="ECO:0000259" key="2">
    <source>
        <dbReference type="Pfam" id="PF03372"/>
    </source>
</evidence>
<evidence type="ECO:0000313" key="3">
    <source>
        <dbReference type="EMBL" id="JAS59336.1"/>
    </source>
</evidence>
<dbReference type="Pfam" id="PF03372">
    <property type="entry name" value="Exo_endo_phos"/>
    <property type="match status" value="1"/>
</dbReference>
<dbReference type="InterPro" id="IPR036691">
    <property type="entry name" value="Endo/exonu/phosph_ase_sf"/>
</dbReference>
<feature type="compositionally biased region" description="Low complexity" evidence="1">
    <location>
        <begin position="359"/>
        <end position="378"/>
    </location>
</feature>